<dbReference type="SUPFAM" id="SSF54593">
    <property type="entry name" value="Glyoxalase/Bleomycin resistance protein/Dihydroxybiphenyl dioxygenase"/>
    <property type="match status" value="1"/>
</dbReference>
<evidence type="ECO:0000313" key="3">
    <source>
        <dbReference type="Proteomes" id="UP000306102"/>
    </source>
</evidence>
<dbReference type="InterPro" id="IPR037523">
    <property type="entry name" value="VOC_core"/>
</dbReference>
<dbReference type="CDD" id="cd07245">
    <property type="entry name" value="VOC_like"/>
    <property type="match status" value="1"/>
</dbReference>
<dbReference type="EMBL" id="SDRB02005615">
    <property type="protein sequence ID" value="THG13895.1"/>
    <property type="molecule type" value="Genomic_DNA"/>
</dbReference>
<organism evidence="2 3">
    <name type="scientific">Camellia sinensis var. sinensis</name>
    <name type="common">China tea</name>
    <dbReference type="NCBI Taxonomy" id="542762"/>
    <lineage>
        <taxon>Eukaryota</taxon>
        <taxon>Viridiplantae</taxon>
        <taxon>Streptophyta</taxon>
        <taxon>Embryophyta</taxon>
        <taxon>Tracheophyta</taxon>
        <taxon>Spermatophyta</taxon>
        <taxon>Magnoliopsida</taxon>
        <taxon>eudicotyledons</taxon>
        <taxon>Gunneridae</taxon>
        <taxon>Pentapetalae</taxon>
        <taxon>asterids</taxon>
        <taxon>Ericales</taxon>
        <taxon>Theaceae</taxon>
        <taxon>Camellia</taxon>
    </lineage>
</organism>
<feature type="domain" description="VOC" evidence="1">
    <location>
        <begin position="13"/>
        <end position="135"/>
    </location>
</feature>
<dbReference type="InterPro" id="IPR029068">
    <property type="entry name" value="Glyas_Bleomycin-R_OHBP_Dase"/>
</dbReference>
<dbReference type="PROSITE" id="PS51819">
    <property type="entry name" value="VOC"/>
    <property type="match status" value="1"/>
</dbReference>
<reference evidence="2 3" key="1">
    <citation type="journal article" date="2018" name="Proc. Natl. Acad. Sci. U.S.A.">
        <title>Draft genome sequence of Camellia sinensis var. sinensis provides insights into the evolution of the tea genome and tea quality.</title>
        <authorList>
            <person name="Wei C."/>
            <person name="Yang H."/>
            <person name="Wang S."/>
            <person name="Zhao J."/>
            <person name="Liu C."/>
            <person name="Gao L."/>
            <person name="Xia E."/>
            <person name="Lu Y."/>
            <person name="Tai Y."/>
            <person name="She G."/>
            <person name="Sun J."/>
            <person name="Cao H."/>
            <person name="Tong W."/>
            <person name="Gao Q."/>
            <person name="Li Y."/>
            <person name="Deng W."/>
            <person name="Jiang X."/>
            <person name="Wang W."/>
            <person name="Chen Q."/>
            <person name="Zhang S."/>
            <person name="Li H."/>
            <person name="Wu J."/>
            <person name="Wang P."/>
            <person name="Li P."/>
            <person name="Shi C."/>
            <person name="Zheng F."/>
            <person name="Jian J."/>
            <person name="Huang B."/>
            <person name="Shan D."/>
            <person name="Shi M."/>
            <person name="Fang C."/>
            <person name="Yue Y."/>
            <person name="Li F."/>
            <person name="Li D."/>
            <person name="Wei S."/>
            <person name="Han B."/>
            <person name="Jiang C."/>
            <person name="Yin Y."/>
            <person name="Xia T."/>
            <person name="Zhang Z."/>
            <person name="Bennetzen J.L."/>
            <person name="Zhao S."/>
            <person name="Wan X."/>
        </authorList>
    </citation>
    <scope>NUCLEOTIDE SEQUENCE [LARGE SCALE GENOMIC DNA]</scope>
    <source>
        <strain evidence="3">cv. Shuchazao</strain>
        <tissue evidence="2">Leaf</tissue>
    </source>
</reference>
<dbReference type="Proteomes" id="UP000306102">
    <property type="component" value="Unassembled WGS sequence"/>
</dbReference>
<dbReference type="Pfam" id="PF00903">
    <property type="entry name" value="Glyoxalase"/>
    <property type="match status" value="1"/>
</dbReference>
<name>A0A4S4EDV5_CAMSN</name>
<dbReference type="InterPro" id="IPR004360">
    <property type="entry name" value="Glyas_Fos-R_dOase_dom"/>
</dbReference>
<evidence type="ECO:0000259" key="1">
    <source>
        <dbReference type="PROSITE" id="PS51819"/>
    </source>
</evidence>
<proteinExistence type="predicted"/>
<accession>A0A4S4EDV5</accession>
<comment type="caution">
    <text evidence="2">The sequence shown here is derived from an EMBL/GenBank/DDBJ whole genome shotgun (WGS) entry which is preliminary data.</text>
</comment>
<dbReference type="Gene3D" id="3.10.180.10">
    <property type="entry name" value="2,3-Dihydroxybiphenyl 1,2-Dioxygenase, domain 1"/>
    <property type="match status" value="1"/>
</dbReference>
<protein>
    <recommendedName>
        <fullName evidence="1">VOC domain-containing protein</fullName>
    </recommendedName>
</protein>
<dbReference type="PANTHER" id="PTHR46142:SF3">
    <property type="entry name" value="F18B13.24 PROTEIN"/>
    <property type="match status" value="1"/>
</dbReference>
<dbReference type="PANTHER" id="PTHR46142">
    <property type="match status" value="1"/>
</dbReference>
<dbReference type="AlphaFoldDB" id="A0A4S4EDV5"/>
<keyword evidence="3" id="KW-1185">Reference proteome</keyword>
<gene>
    <name evidence="2" type="ORF">TEA_029122</name>
</gene>
<evidence type="ECO:0000313" key="2">
    <source>
        <dbReference type="EMBL" id="THG13895.1"/>
    </source>
</evidence>
<dbReference type="STRING" id="542762.A0A4S4EDV5"/>
<sequence length="327" mass="36588">MKENMGNPLHLTSLNHISLVCRSVENSIDFYQNILGFIPVRRPCSFDFDGAWLFSYGIGIHLLQSEDPENMPKKREIDPKDNHISFQCESMTAVEKKLKEMGIDYVRQRVEEGGIYVDQLFFHDPDGFMIEICNCDNIPVIPLAGEMVRSCSRLNLQKMQHQQQIQINLVMANENGHFECGLIGIFLMSCLANCVTLPGQALTGTTFTREPKLKGGSRRTGGPTGFTLYHVTLPFSLVGEEQNREAGFAKADNMCKERGVVALFGAVCGNSLRHLEWGRNKTVRRASPKSTICARHGEWLLHLEPSVGTLFGIWRYYADAGASAARG</sequence>